<proteinExistence type="predicted"/>
<feature type="region of interest" description="Disordered" evidence="2">
    <location>
        <begin position="179"/>
        <end position="230"/>
    </location>
</feature>
<dbReference type="PANTHER" id="PTHR39472">
    <property type="entry name" value="EXPRESSED PROTEIN"/>
    <property type="match status" value="1"/>
</dbReference>
<dbReference type="eggNOG" id="ENOG502S1AV">
    <property type="taxonomic scope" value="Eukaryota"/>
</dbReference>
<dbReference type="InParanoid" id="S8DZQ0"/>
<dbReference type="HOGENOM" id="CLU_052711_1_0_1"/>
<keyword evidence="4" id="KW-1185">Reference proteome</keyword>
<evidence type="ECO:0000256" key="2">
    <source>
        <dbReference type="SAM" id="MobiDB-lite"/>
    </source>
</evidence>
<sequence length="341" mass="37643">MDSPNGEQDIMRIWSLLAEVSEQLTQNRSTSISIHSLTSGVKSQAIHSQTGFVLRRFNLDKSKEVYDTELERMNTAMSAENQTLQNDNRQLNALIREYEQTLENVMTQFRERAYEVQQRELALLREYETAIVQQETETLSAALTANNSRSESLARLGRLLRAVMRRLNGEDLAGCDAAMAAEEASPEPAASTSSPPDPPSTNGLSDDQDNAAGPQEGVDPELQDEFEDDGDPETLQRRIAAAEWSLERESELARLERENEALRMLLRGVLNAETAPAAVAPVPRRPEQEMEDIHEDGRVSPALSVPSSTATIRSGGRKLGGPPGTVGPFGSYKMRTQFTGQ</sequence>
<dbReference type="OrthoDB" id="21214at2759"/>
<dbReference type="EMBL" id="KE504165">
    <property type="protein sequence ID" value="EPS98461.1"/>
    <property type="molecule type" value="Genomic_DNA"/>
</dbReference>
<protein>
    <submittedName>
        <fullName evidence="3">Uncharacterized protein</fullName>
    </submittedName>
</protein>
<name>S8DZQ0_FOMSC</name>
<dbReference type="STRING" id="743788.S8DZQ0"/>
<gene>
    <name evidence="3" type="ORF">FOMPIDRAFT_144504</name>
</gene>
<feature type="coiled-coil region" evidence="1">
    <location>
        <begin position="245"/>
        <end position="272"/>
    </location>
</feature>
<keyword evidence="1" id="KW-0175">Coiled coil</keyword>
<evidence type="ECO:0000313" key="4">
    <source>
        <dbReference type="Proteomes" id="UP000015241"/>
    </source>
</evidence>
<dbReference type="AlphaFoldDB" id="S8DZQ0"/>
<accession>S8DZQ0</accession>
<dbReference type="Proteomes" id="UP000015241">
    <property type="component" value="Unassembled WGS sequence"/>
</dbReference>
<feature type="coiled-coil region" evidence="1">
    <location>
        <begin position="74"/>
        <end position="108"/>
    </location>
</feature>
<evidence type="ECO:0000256" key="1">
    <source>
        <dbReference type="SAM" id="Coils"/>
    </source>
</evidence>
<feature type="region of interest" description="Disordered" evidence="2">
    <location>
        <begin position="283"/>
        <end position="341"/>
    </location>
</feature>
<dbReference type="PANTHER" id="PTHR39472:SF1">
    <property type="entry name" value="EXPRESSED PROTEIN"/>
    <property type="match status" value="1"/>
</dbReference>
<feature type="compositionally biased region" description="Acidic residues" evidence="2">
    <location>
        <begin position="218"/>
        <end position="230"/>
    </location>
</feature>
<feature type="compositionally biased region" description="Low complexity" evidence="2">
    <location>
        <begin position="179"/>
        <end position="194"/>
    </location>
</feature>
<evidence type="ECO:0000313" key="3">
    <source>
        <dbReference type="EMBL" id="EPS98461.1"/>
    </source>
</evidence>
<reference evidence="3 4" key="1">
    <citation type="journal article" date="2012" name="Science">
        <title>The Paleozoic origin of enzymatic lignin decomposition reconstructed from 31 fungal genomes.</title>
        <authorList>
            <person name="Floudas D."/>
            <person name="Binder M."/>
            <person name="Riley R."/>
            <person name="Barry K."/>
            <person name="Blanchette R.A."/>
            <person name="Henrissat B."/>
            <person name="Martinez A.T."/>
            <person name="Otillar R."/>
            <person name="Spatafora J.W."/>
            <person name="Yadav J.S."/>
            <person name="Aerts A."/>
            <person name="Benoit I."/>
            <person name="Boyd A."/>
            <person name="Carlson A."/>
            <person name="Copeland A."/>
            <person name="Coutinho P.M."/>
            <person name="de Vries R.P."/>
            <person name="Ferreira P."/>
            <person name="Findley K."/>
            <person name="Foster B."/>
            <person name="Gaskell J."/>
            <person name="Glotzer D."/>
            <person name="Gorecki P."/>
            <person name="Heitman J."/>
            <person name="Hesse C."/>
            <person name="Hori C."/>
            <person name="Igarashi K."/>
            <person name="Jurgens J.A."/>
            <person name="Kallen N."/>
            <person name="Kersten P."/>
            <person name="Kohler A."/>
            <person name="Kuees U."/>
            <person name="Kumar T.K.A."/>
            <person name="Kuo A."/>
            <person name="LaButti K."/>
            <person name="Larrondo L.F."/>
            <person name="Lindquist E."/>
            <person name="Ling A."/>
            <person name="Lombard V."/>
            <person name="Lucas S."/>
            <person name="Lundell T."/>
            <person name="Martin R."/>
            <person name="McLaughlin D.J."/>
            <person name="Morgenstern I."/>
            <person name="Morin E."/>
            <person name="Murat C."/>
            <person name="Nagy L.G."/>
            <person name="Nolan M."/>
            <person name="Ohm R.A."/>
            <person name="Patyshakuliyeva A."/>
            <person name="Rokas A."/>
            <person name="Ruiz-Duenas F.J."/>
            <person name="Sabat G."/>
            <person name="Salamov A."/>
            <person name="Samejima M."/>
            <person name="Schmutz J."/>
            <person name="Slot J.C."/>
            <person name="St John F."/>
            <person name="Stenlid J."/>
            <person name="Sun H."/>
            <person name="Sun S."/>
            <person name="Syed K."/>
            <person name="Tsang A."/>
            <person name="Wiebenga A."/>
            <person name="Young D."/>
            <person name="Pisabarro A."/>
            <person name="Eastwood D.C."/>
            <person name="Martin F."/>
            <person name="Cullen D."/>
            <person name="Grigoriev I.V."/>
            <person name="Hibbett D.S."/>
        </authorList>
    </citation>
    <scope>NUCLEOTIDE SEQUENCE</scope>
    <source>
        <strain evidence="4">FP-58527</strain>
    </source>
</reference>
<organism evidence="3 4">
    <name type="scientific">Fomitopsis schrenkii</name>
    <name type="common">Brown rot fungus</name>
    <dbReference type="NCBI Taxonomy" id="2126942"/>
    <lineage>
        <taxon>Eukaryota</taxon>
        <taxon>Fungi</taxon>
        <taxon>Dikarya</taxon>
        <taxon>Basidiomycota</taxon>
        <taxon>Agaricomycotina</taxon>
        <taxon>Agaricomycetes</taxon>
        <taxon>Polyporales</taxon>
        <taxon>Fomitopsis</taxon>
    </lineage>
</organism>